<organism evidence="2 3">
    <name type="scientific">Lacimonas salitolerans</name>
    <dbReference type="NCBI Taxonomy" id="1323750"/>
    <lineage>
        <taxon>Bacteria</taxon>
        <taxon>Pseudomonadati</taxon>
        <taxon>Pseudomonadota</taxon>
        <taxon>Alphaproteobacteria</taxon>
        <taxon>Rhodobacterales</taxon>
        <taxon>Paracoccaceae</taxon>
        <taxon>Lacimonas</taxon>
    </lineage>
</organism>
<keyword evidence="1" id="KW-1133">Transmembrane helix</keyword>
<keyword evidence="1" id="KW-0812">Transmembrane</keyword>
<accession>A0ABW4EF58</accession>
<sequence>MTTKDSILFRILFLEPFRTTATWNTAAGYTVPPYRAKNLWYVADIFCWLVCFPLVARSKREA</sequence>
<comment type="caution">
    <text evidence="2">The sequence shown here is derived from an EMBL/GenBank/DDBJ whole genome shotgun (WGS) entry which is preliminary data.</text>
</comment>
<dbReference type="Proteomes" id="UP001597186">
    <property type="component" value="Unassembled WGS sequence"/>
</dbReference>
<evidence type="ECO:0000313" key="3">
    <source>
        <dbReference type="Proteomes" id="UP001597186"/>
    </source>
</evidence>
<name>A0ABW4EF58_9RHOB</name>
<dbReference type="EMBL" id="JBHUDD010000058">
    <property type="protein sequence ID" value="MFD1509988.1"/>
    <property type="molecule type" value="Genomic_DNA"/>
</dbReference>
<proteinExistence type="predicted"/>
<evidence type="ECO:0000256" key="1">
    <source>
        <dbReference type="SAM" id="Phobius"/>
    </source>
</evidence>
<protein>
    <submittedName>
        <fullName evidence="2">Uncharacterized protein</fullName>
    </submittedName>
</protein>
<reference evidence="3" key="1">
    <citation type="journal article" date="2019" name="Int. J. Syst. Evol. Microbiol.">
        <title>The Global Catalogue of Microorganisms (GCM) 10K type strain sequencing project: providing services to taxonomists for standard genome sequencing and annotation.</title>
        <authorList>
            <consortium name="The Broad Institute Genomics Platform"/>
            <consortium name="The Broad Institute Genome Sequencing Center for Infectious Disease"/>
            <person name="Wu L."/>
            <person name="Ma J."/>
        </authorList>
    </citation>
    <scope>NUCLEOTIDE SEQUENCE [LARGE SCALE GENOMIC DNA]</scope>
    <source>
        <strain evidence="3">CGMCC 1.12477</strain>
    </source>
</reference>
<feature type="transmembrane region" description="Helical" evidence="1">
    <location>
        <begin position="39"/>
        <end position="56"/>
    </location>
</feature>
<evidence type="ECO:0000313" key="2">
    <source>
        <dbReference type="EMBL" id="MFD1509988.1"/>
    </source>
</evidence>
<gene>
    <name evidence="2" type="ORF">ACFTOW_11300</name>
</gene>
<keyword evidence="3" id="KW-1185">Reference proteome</keyword>
<keyword evidence="1" id="KW-0472">Membrane</keyword>